<dbReference type="STRING" id="661478.OP10G_4436"/>
<sequence length="119" mass="13230">MDSVNSHFPTIQAHCLSKPNAYEDYPWGDTVWKVKPKDKIFCFGGVDSDKITVKATQDEQAALTQLPGIVPAPYLARHGWISVDLAEPQNAEMALELIDRSYELVVSPPKKSKVHPQPS</sequence>
<dbReference type="PANTHER" id="PTHR35145:SF1">
    <property type="entry name" value="CYTOPLASMIC PROTEIN"/>
    <property type="match status" value="1"/>
</dbReference>
<dbReference type="PANTHER" id="PTHR35145">
    <property type="entry name" value="CYTOPLASMIC PROTEIN-RELATED"/>
    <property type="match status" value="1"/>
</dbReference>
<dbReference type="Proteomes" id="UP000027982">
    <property type="component" value="Chromosome"/>
</dbReference>
<dbReference type="InterPro" id="IPR038056">
    <property type="entry name" value="YjbR-like_sf"/>
</dbReference>
<dbReference type="AlphaFoldDB" id="A0A068NZ19"/>
<dbReference type="eggNOG" id="COG2315">
    <property type="taxonomic scope" value="Bacteria"/>
</dbReference>
<dbReference type="InterPro" id="IPR007351">
    <property type="entry name" value="YjbR"/>
</dbReference>
<name>A0A068NZ19_FIMGI</name>
<dbReference type="InterPro" id="IPR058532">
    <property type="entry name" value="YjbR/MT2646/Rv2570-like"/>
</dbReference>
<dbReference type="Gene3D" id="3.90.1150.30">
    <property type="match status" value="1"/>
</dbReference>
<evidence type="ECO:0000313" key="2">
    <source>
        <dbReference type="Proteomes" id="UP000027982"/>
    </source>
</evidence>
<reference evidence="1 2" key="1">
    <citation type="journal article" date="2014" name="PLoS ONE">
        <title>The first complete genome sequence of the class fimbriimonadia in the phylum armatimonadetes.</title>
        <authorList>
            <person name="Hu Z.Y."/>
            <person name="Wang Y.Z."/>
            <person name="Im W.T."/>
            <person name="Wang S.Y."/>
            <person name="Zhao G.P."/>
            <person name="Zheng H.J."/>
            <person name="Quan Z.X."/>
        </authorList>
    </citation>
    <scope>NUCLEOTIDE SEQUENCE [LARGE SCALE GENOMIC DNA]</scope>
    <source>
        <strain evidence="1">Gsoil 348</strain>
    </source>
</reference>
<evidence type="ECO:0000313" key="1">
    <source>
        <dbReference type="EMBL" id="AIE87804.1"/>
    </source>
</evidence>
<organism evidence="1 2">
    <name type="scientific">Fimbriimonas ginsengisoli Gsoil 348</name>
    <dbReference type="NCBI Taxonomy" id="661478"/>
    <lineage>
        <taxon>Bacteria</taxon>
        <taxon>Bacillati</taxon>
        <taxon>Armatimonadota</taxon>
        <taxon>Fimbriimonadia</taxon>
        <taxon>Fimbriimonadales</taxon>
        <taxon>Fimbriimonadaceae</taxon>
        <taxon>Fimbriimonas</taxon>
    </lineage>
</organism>
<gene>
    <name evidence="1" type="ORF">OP10G_4436</name>
</gene>
<protein>
    <recommendedName>
        <fullName evidence="3">DNA-binding protein (MmcQ/YjbR family)</fullName>
    </recommendedName>
</protein>
<dbReference type="Pfam" id="PF04237">
    <property type="entry name" value="YjbR"/>
    <property type="match status" value="1"/>
</dbReference>
<dbReference type="KEGG" id="fgi:OP10G_4436"/>
<dbReference type="EMBL" id="CP007139">
    <property type="protein sequence ID" value="AIE87804.1"/>
    <property type="molecule type" value="Genomic_DNA"/>
</dbReference>
<evidence type="ECO:0008006" key="3">
    <source>
        <dbReference type="Google" id="ProtNLM"/>
    </source>
</evidence>
<dbReference type="SUPFAM" id="SSF142906">
    <property type="entry name" value="YjbR-like"/>
    <property type="match status" value="1"/>
</dbReference>
<keyword evidence="2" id="KW-1185">Reference proteome</keyword>
<proteinExistence type="predicted"/>
<accession>A0A068NZ19</accession>
<dbReference type="HOGENOM" id="CLU_138549_2_0_0"/>